<proteinExistence type="predicted"/>
<dbReference type="EMBL" id="CP016364">
    <property type="protein sequence ID" value="APG46419.1"/>
    <property type="molecule type" value="Genomic_DNA"/>
</dbReference>
<reference evidence="2" key="1">
    <citation type="submission" date="2016-07" db="EMBL/GenBank/DDBJ databases">
        <title>Phaeobacter portensis sp. nov., a tropodithietic acid producing bacterium isolated from a German harbor.</title>
        <authorList>
            <person name="Freese H.M."/>
            <person name="Bunk B."/>
            <person name="Breider S."/>
            <person name="Brinkhoff T."/>
        </authorList>
    </citation>
    <scope>NUCLEOTIDE SEQUENCE [LARGE SCALE GENOMIC DNA]</scope>
    <source>
        <strain evidence="2">P97</strain>
    </source>
</reference>
<organism evidence="1 2">
    <name type="scientific">Phaeobacter porticola</name>
    <dbReference type="NCBI Taxonomy" id="1844006"/>
    <lineage>
        <taxon>Bacteria</taxon>
        <taxon>Pseudomonadati</taxon>
        <taxon>Pseudomonadota</taxon>
        <taxon>Alphaproteobacteria</taxon>
        <taxon>Rhodobacterales</taxon>
        <taxon>Roseobacteraceae</taxon>
        <taxon>Phaeobacter</taxon>
    </lineage>
</organism>
<accession>A0A1L3I2T6</accession>
<dbReference type="STRING" id="1844006.PhaeoP97_00992"/>
<dbReference type="PROSITE" id="PS51257">
    <property type="entry name" value="PROKAR_LIPOPROTEIN"/>
    <property type="match status" value="1"/>
</dbReference>
<protein>
    <recommendedName>
        <fullName evidence="3">D-galactarate dehydratase</fullName>
    </recommendedName>
</protein>
<sequence length="155" mass="15687">MRNSVLIFSSFVLLGACGQMQWNSSVLGARSPSGQVDLPSGAIGDPVGTVPLAPGIEQTPLDGRSAPVASGGYTGQASTVASLGDPSQPGLWLETPLVGSAQQARVRSPKGTEVTLTLRPIAGDASAGSRLSIDAMRALGLPLTELVELQVLPAA</sequence>
<dbReference type="AlphaFoldDB" id="A0A1L3I2T6"/>
<gene>
    <name evidence="1" type="ORF">PhaeoP97_00992</name>
</gene>
<dbReference type="KEGG" id="php:PhaeoP97_00992"/>
<dbReference type="RefSeq" id="WP_072504128.1">
    <property type="nucleotide sequence ID" value="NZ_CP016364.1"/>
</dbReference>
<dbReference type="OrthoDB" id="7871639at2"/>
<evidence type="ECO:0000313" key="2">
    <source>
        <dbReference type="Proteomes" id="UP000183859"/>
    </source>
</evidence>
<keyword evidence="2" id="KW-1185">Reference proteome</keyword>
<dbReference type="Proteomes" id="UP000183859">
    <property type="component" value="Chromosome"/>
</dbReference>
<evidence type="ECO:0008006" key="3">
    <source>
        <dbReference type="Google" id="ProtNLM"/>
    </source>
</evidence>
<name>A0A1L3I2T6_9RHOB</name>
<evidence type="ECO:0000313" key="1">
    <source>
        <dbReference type="EMBL" id="APG46419.1"/>
    </source>
</evidence>